<feature type="transmembrane region" description="Helical" evidence="8">
    <location>
        <begin position="51"/>
        <end position="72"/>
    </location>
</feature>
<accession>A0ABX2P6Z6</accession>
<dbReference type="InterPro" id="IPR011527">
    <property type="entry name" value="ABC1_TM_dom"/>
</dbReference>
<feature type="domain" description="ABC transporter" evidence="9">
    <location>
        <begin position="381"/>
        <end position="616"/>
    </location>
</feature>
<feature type="transmembrane region" description="Helical" evidence="8">
    <location>
        <begin position="178"/>
        <end position="199"/>
    </location>
</feature>
<keyword evidence="12" id="KW-1185">Reference proteome</keyword>
<reference evidence="11 12" key="1">
    <citation type="submission" date="2020-06" db="EMBL/GenBank/DDBJ databases">
        <title>Synonyms of Asaia species.</title>
        <authorList>
            <person name="Sombolestani A."/>
        </authorList>
    </citation>
    <scope>NUCLEOTIDE SEQUENCE [LARGE SCALE GENOMIC DNA]</scope>
    <source>
        <strain evidence="11 12">LMG 27047</strain>
    </source>
</reference>
<evidence type="ECO:0000256" key="2">
    <source>
        <dbReference type="ARBA" id="ARBA00022692"/>
    </source>
</evidence>
<dbReference type="SUPFAM" id="SSF52540">
    <property type="entry name" value="P-loop containing nucleoside triphosphate hydrolases"/>
    <property type="match status" value="1"/>
</dbReference>
<dbReference type="InterPro" id="IPR003439">
    <property type="entry name" value="ABC_transporter-like_ATP-bd"/>
</dbReference>
<dbReference type="PROSITE" id="PS50893">
    <property type="entry name" value="ABC_TRANSPORTER_2"/>
    <property type="match status" value="1"/>
</dbReference>
<dbReference type="EMBL" id="JABXXV010000005">
    <property type="protein sequence ID" value="NVN47130.1"/>
    <property type="molecule type" value="Genomic_DNA"/>
</dbReference>
<keyword evidence="6 8" id="KW-0472">Membrane</keyword>
<dbReference type="Proteomes" id="UP001516351">
    <property type="component" value="Unassembled WGS sequence"/>
</dbReference>
<proteinExistence type="predicted"/>
<dbReference type="GO" id="GO:0005524">
    <property type="term" value="F:ATP binding"/>
    <property type="evidence" value="ECO:0007669"/>
    <property type="project" value="UniProtKB-KW"/>
</dbReference>
<dbReference type="SMART" id="SM00382">
    <property type="entry name" value="AAA"/>
    <property type="match status" value="1"/>
</dbReference>
<dbReference type="InterPro" id="IPR017871">
    <property type="entry name" value="ABC_transporter-like_CS"/>
</dbReference>
<sequence>MPARSRYPAEELPFVSDSDQSAQKKGEKKRDIAFVEIVRFVMRRWLEHPAFLTRTLMGIALATIADVATPVLSGRLVTDISSHTGGAPHDASQLALRNDALLMVGGLIALGLVGLLGRRSSYLGITHLSLAIMQRALSQGFARVQRFSTDWHANNFAGSTVRKLTRGMWAIDTLDDTLLLLIAPEVLVLTGTTLVLAWHSPFMGAVLALSVVLFTWLSVVLTLRYVAPSARAANRWDTKVGAAIADAVTCNAVVKAFGAEHREERRLGRVLRAWSNRTLRTWIRGTNSANLQGFASLVMRMLLVALIVWQWWQGKAGPGDVAYVLTMVFLVQGYLRDLGQQVSQVQRSVNEMEELVAIFDEAPGVQDRKGAKKAAFTQGRVRFEKVTFQYPGQDTPLYQDLDVTISPGSRVALVGPSGSGKTTFTKLIQRLYDTSEGRVLIDDVNVRDVTQDSLRARIAIVPQEPMLFHRSLAENIAYARPGATQAEIERAARLANASAFIERLPEGYATLVGERGVKLSGGERQRVAIARAFLADAPLLIFDEATSSLDSESEVLVQDAMHRLMAGRTVIVVAHRLSTVMELDRILVFSKGKLMEDGAHGELVQREGGIYRRLFELQSLEG</sequence>
<evidence type="ECO:0000256" key="4">
    <source>
        <dbReference type="ARBA" id="ARBA00022840"/>
    </source>
</evidence>
<evidence type="ECO:0000313" key="11">
    <source>
        <dbReference type="EMBL" id="NVN47130.1"/>
    </source>
</evidence>
<feature type="transmembrane region" description="Helical" evidence="8">
    <location>
        <begin position="100"/>
        <end position="117"/>
    </location>
</feature>
<dbReference type="SUPFAM" id="SSF90123">
    <property type="entry name" value="ABC transporter transmembrane region"/>
    <property type="match status" value="1"/>
</dbReference>
<feature type="region of interest" description="Disordered" evidence="7">
    <location>
        <begin position="1"/>
        <end position="24"/>
    </location>
</feature>
<evidence type="ECO:0000256" key="3">
    <source>
        <dbReference type="ARBA" id="ARBA00022741"/>
    </source>
</evidence>
<evidence type="ECO:0000259" key="10">
    <source>
        <dbReference type="PROSITE" id="PS50929"/>
    </source>
</evidence>
<evidence type="ECO:0000256" key="7">
    <source>
        <dbReference type="SAM" id="MobiDB-lite"/>
    </source>
</evidence>
<gene>
    <name evidence="11" type="ORF">HW542_09960</name>
</gene>
<feature type="transmembrane region" description="Helical" evidence="8">
    <location>
        <begin position="289"/>
        <end position="309"/>
    </location>
</feature>
<dbReference type="Gene3D" id="3.40.50.300">
    <property type="entry name" value="P-loop containing nucleotide triphosphate hydrolases"/>
    <property type="match status" value="1"/>
</dbReference>
<feature type="domain" description="ABC transmembrane type-1" evidence="10">
    <location>
        <begin position="60"/>
        <end position="347"/>
    </location>
</feature>
<dbReference type="PROSITE" id="PS50929">
    <property type="entry name" value="ABC_TM1F"/>
    <property type="match status" value="1"/>
</dbReference>
<keyword evidence="3" id="KW-0547">Nucleotide-binding</keyword>
<dbReference type="PANTHER" id="PTHR24221">
    <property type="entry name" value="ATP-BINDING CASSETTE SUB-FAMILY B"/>
    <property type="match status" value="1"/>
</dbReference>
<evidence type="ECO:0000259" key="9">
    <source>
        <dbReference type="PROSITE" id="PS50893"/>
    </source>
</evidence>
<dbReference type="InterPro" id="IPR039421">
    <property type="entry name" value="Type_1_exporter"/>
</dbReference>
<dbReference type="Gene3D" id="1.20.1560.10">
    <property type="entry name" value="ABC transporter type 1, transmembrane domain"/>
    <property type="match status" value="1"/>
</dbReference>
<evidence type="ECO:0000256" key="6">
    <source>
        <dbReference type="ARBA" id="ARBA00023136"/>
    </source>
</evidence>
<dbReference type="InterPro" id="IPR027417">
    <property type="entry name" value="P-loop_NTPase"/>
</dbReference>
<keyword evidence="5 8" id="KW-1133">Transmembrane helix</keyword>
<dbReference type="InterPro" id="IPR036640">
    <property type="entry name" value="ABC1_TM_sf"/>
</dbReference>
<keyword evidence="2 8" id="KW-0812">Transmembrane</keyword>
<dbReference type="Pfam" id="PF00664">
    <property type="entry name" value="ABC_membrane"/>
    <property type="match status" value="1"/>
</dbReference>
<name>A0ABX2P6Z6_9PROT</name>
<comment type="subcellular location">
    <subcellularLocation>
        <location evidence="1">Cell membrane</location>
        <topology evidence="1">Multi-pass membrane protein</topology>
    </subcellularLocation>
</comment>
<dbReference type="InterPro" id="IPR003593">
    <property type="entry name" value="AAA+_ATPase"/>
</dbReference>
<evidence type="ECO:0000313" key="12">
    <source>
        <dbReference type="Proteomes" id="UP001516351"/>
    </source>
</evidence>
<protein>
    <submittedName>
        <fullName evidence="11">ABC transporter ATP-binding protein</fullName>
    </submittedName>
</protein>
<dbReference type="Pfam" id="PF00005">
    <property type="entry name" value="ABC_tran"/>
    <property type="match status" value="1"/>
</dbReference>
<dbReference type="PANTHER" id="PTHR24221:SF654">
    <property type="entry name" value="ATP-BINDING CASSETTE SUB-FAMILY B MEMBER 6"/>
    <property type="match status" value="1"/>
</dbReference>
<organism evidence="11 12">
    <name type="scientific">Asaia spathodeae</name>
    <dbReference type="NCBI Taxonomy" id="657016"/>
    <lineage>
        <taxon>Bacteria</taxon>
        <taxon>Pseudomonadati</taxon>
        <taxon>Pseudomonadota</taxon>
        <taxon>Alphaproteobacteria</taxon>
        <taxon>Acetobacterales</taxon>
        <taxon>Acetobacteraceae</taxon>
        <taxon>Asaia</taxon>
    </lineage>
</organism>
<feature type="transmembrane region" description="Helical" evidence="8">
    <location>
        <begin position="205"/>
        <end position="226"/>
    </location>
</feature>
<evidence type="ECO:0000256" key="8">
    <source>
        <dbReference type="SAM" id="Phobius"/>
    </source>
</evidence>
<dbReference type="PROSITE" id="PS00211">
    <property type="entry name" value="ABC_TRANSPORTER_1"/>
    <property type="match status" value="1"/>
</dbReference>
<evidence type="ECO:0000256" key="1">
    <source>
        <dbReference type="ARBA" id="ARBA00004651"/>
    </source>
</evidence>
<comment type="caution">
    <text evidence="11">The sequence shown here is derived from an EMBL/GenBank/DDBJ whole genome shotgun (WGS) entry which is preliminary data.</text>
</comment>
<evidence type="ECO:0000256" key="5">
    <source>
        <dbReference type="ARBA" id="ARBA00022989"/>
    </source>
</evidence>
<keyword evidence="4 11" id="KW-0067">ATP-binding</keyword>